<feature type="transmembrane region" description="Helical" evidence="1">
    <location>
        <begin position="183"/>
        <end position="203"/>
    </location>
</feature>
<feature type="transmembrane region" description="Helical" evidence="1">
    <location>
        <begin position="154"/>
        <end position="171"/>
    </location>
</feature>
<evidence type="ECO:0000313" key="4">
    <source>
        <dbReference type="Proteomes" id="UP001479436"/>
    </source>
</evidence>
<feature type="transmembrane region" description="Helical" evidence="1">
    <location>
        <begin position="402"/>
        <end position="431"/>
    </location>
</feature>
<evidence type="ECO:0000256" key="1">
    <source>
        <dbReference type="SAM" id="Phobius"/>
    </source>
</evidence>
<evidence type="ECO:0000313" key="3">
    <source>
        <dbReference type="EMBL" id="KAK9701143.1"/>
    </source>
</evidence>
<reference evidence="3 4" key="1">
    <citation type="submission" date="2023-04" db="EMBL/GenBank/DDBJ databases">
        <title>Genome of Basidiobolus ranarum AG-B5.</title>
        <authorList>
            <person name="Stajich J.E."/>
            <person name="Carter-House D."/>
            <person name="Gryganskyi A."/>
        </authorList>
    </citation>
    <scope>NUCLEOTIDE SEQUENCE [LARGE SCALE GENOMIC DNA]</scope>
    <source>
        <strain evidence="3 4">AG-B5</strain>
    </source>
</reference>
<comment type="caution">
    <text evidence="3">The sequence shown here is derived from an EMBL/GenBank/DDBJ whole genome shotgun (WGS) entry which is preliminary data.</text>
</comment>
<gene>
    <name evidence="3" type="ORF">K7432_011858</name>
</gene>
<feature type="transmembrane region" description="Helical" evidence="1">
    <location>
        <begin position="81"/>
        <end position="104"/>
    </location>
</feature>
<dbReference type="InterPro" id="IPR032176">
    <property type="entry name" value="DUF5009"/>
</dbReference>
<name>A0ABR2VT82_9FUNG</name>
<feature type="transmembrane region" description="Helical" evidence="1">
    <location>
        <begin position="362"/>
        <end position="382"/>
    </location>
</feature>
<keyword evidence="1" id="KW-0812">Transmembrane</keyword>
<proteinExistence type="predicted"/>
<dbReference type="Pfam" id="PF16401">
    <property type="entry name" value="DUF5009"/>
    <property type="match status" value="1"/>
</dbReference>
<feature type="transmembrane region" description="Helical" evidence="1">
    <location>
        <begin position="245"/>
        <end position="264"/>
    </location>
</feature>
<protein>
    <recommendedName>
        <fullName evidence="2">DUF5009 domain-containing protein</fullName>
    </recommendedName>
</protein>
<organism evidence="3 4">
    <name type="scientific">Basidiobolus ranarum</name>
    <dbReference type="NCBI Taxonomy" id="34480"/>
    <lineage>
        <taxon>Eukaryota</taxon>
        <taxon>Fungi</taxon>
        <taxon>Fungi incertae sedis</taxon>
        <taxon>Zoopagomycota</taxon>
        <taxon>Entomophthoromycotina</taxon>
        <taxon>Basidiobolomycetes</taxon>
        <taxon>Basidiobolales</taxon>
        <taxon>Basidiobolaceae</taxon>
        <taxon>Basidiobolus</taxon>
    </lineage>
</organism>
<feature type="transmembrane region" description="Helical" evidence="1">
    <location>
        <begin position="125"/>
        <end position="142"/>
    </location>
</feature>
<accession>A0ABR2VT82</accession>
<keyword evidence="4" id="KW-1185">Reference proteome</keyword>
<dbReference type="Proteomes" id="UP001479436">
    <property type="component" value="Unassembled WGS sequence"/>
</dbReference>
<keyword evidence="1" id="KW-0472">Membrane</keyword>
<feature type="domain" description="DUF5009" evidence="2">
    <location>
        <begin position="65"/>
        <end position="177"/>
    </location>
</feature>
<evidence type="ECO:0000259" key="2">
    <source>
        <dbReference type="Pfam" id="PF16401"/>
    </source>
</evidence>
<keyword evidence="1" id="KW-1133">Transmembrane helix</keyword>
<dbReference type="PANTHER" id="PTHR31061:SF24">
    <property type="entry name" value="LD22376P"/>
    <property type="match status" value="1"/>
</dbReference>
<sequence>MSNPQQIEKGVDITNFEHKDLEQTKVEIKQETDTPEIVDNRPKKSNRLVSLDVCRGFTIIFMILVNYQIEPFPILEHPEWFGFTLADVIFPNFVFIMGLAIPLAMAANRGQLQGVKLWIKVFKRFVLIFFIGLWVNLFPFSSPDFPRVLRIPGVLQRLALCYFVLTILYITCYQEKNRFQYLYLRYGFPLSALLLWLGLTYGVNVPGEGCGRGVLTPECSTQSYLDTHIFGRNHTYQNMPYDPEGSLSTVTACISCWIGMMIGIDVVKYRNEFTEKQFRYKRVCHYSMIGLIGVLLGIFINTGIPIGKPLWTPTFVLLAGGVSILLLVSFIFLIDIEDLLQSPIKPVAKLFEMFVVVGKNPLFLYVLSENIASIFSAIPVHYSGRMSTNGMSNLFNLIYRVVFASWLPAHLASLTWSLFWALLVYVPVAYLMDYKKWYVKL</sequence>
<feature type="transmembrane region" description="Helical" evidence="1">
    <location>
        <begin position="285"/>
        <end position="304"/>
    </location>
</feature>
<feature type="transmembrane region" description="Helical" evidence="1">
    <location>
        <begin position="48"/>
        <end position="69"/>
    </location>
</feature>
<dbReference type="PANTHER" id="PTHR31061">
    <property type="entry name" value="LD22376P"/>
    <property type="match status" value="1"/>
</dbReference>
<feature type="transmembrane region" description="Helical" evidence="1">
    <location>
        <begin position="310"/>
        <end position="334"/>
    </location>
</feature>
<dbReference type="EMBL" id="JASJQH010007842">
    <property type="protein sequence ID" value="KAK9701143.1"/>
    <property type="molecule type" value="Genomic_DNA"/>
</dbReference>